<keyword evidence="3" id="KW-1185">Reference proteome</keyword>
<dbReference type="Proteomes" id="UP001175353">
    <property type="component" value="Unassembled WGS sequence"/>
</dbReference>
<dbReference type="Gene3D" id="3.90.550.20">
    <property type="match status" value="1"/>
</dbReference>
<reference evidence="2" key="1">
    <citation type="submission" date="2023-06" db="EMBL/GenBank/DDBJ databases">
        <title>Black Yeasts Isolated from many extreme environments.</title>
        <authorList>
            <person name="Coleine C."/>
            <person name="Stajich J.E."/>
            <person name="Selbmann L."/>
        </authorList>
    </citation>
    <scope>NUCLEOTIDE SEQUENCE</scope>
    <source>
        <strain evidence="2">CCFEE 5200</strain>
    </source>
</reference>
<sequence length="299" mass="33962">MIICFYTLVTIRTTKFPARLSQLQQYCVARALGPSIPRKIWQTWKDPSMDIRDDEFRKWSASWTHLNPDHRYELLTDHAAKSYVSESYRHRSDIVSTFERIDDRILRADFLRYLAILADGGVYADIDTECTRPVRTWIPSEFVQSVGCVIGIEYNASAGPLEDFKGNLSLCQWTFMARPWHPVMQQVVDSVTHMLQQQTSADQRITAGLGADIGELTGPAIFTKAILKTLSSTSANNFDVAEIMQLTTPKLFGDVLFLPISAFGSGQSHSGSKDWGNQEQLVSHHFRMTWRAEHGVGWR</sequence>
<gene>
    <name evidence="2" type="ORF">LTR91_020843</name>
</gene>
<evidence type="ECO:0008006" key="4">
    <source>
        <dbReference type="Google" id="ProtNLM"/>
    </source>
</evidence>
<evidence type="ECO:0000313" key="3">
    <source>
        <dbReference type="Proteomes" id="UP001175353"/>
    </source>
</evidence>
<dbReference type="PANTHER" id="PTHR31834">
    <property type="entry name" value="INITIATION-SPECIFIC ALPHA-1,6-MANNOSYLTRANSFERASE"/>
    <property type="match status" value="1"/>
</dbReference>
<dbReference type="EMBL" id="JAUJLE010000353">
    <property type="protein sequence ID" value="KAK0959467.1"/>
    <property type="molecule type" value="Genomic_DNA"/>
</dbReference>
<organism evidence="2 3">
    <name type="scientific">Friedmanniomyces endolithicus</name>
    <dbReference type="NCBI Taxonomy" id="329885"/>
    <lineage>
        <taxon>Eukaryota</taxon>
        <taxon>Fungi</taxon>
        <taxon>Dikarya</taxon>
        <taxon>Ascomycota</taxon>
        <taxon>Pezizomycotina</taxon>
        <taxon>Dothideomycetes</taxon>
        <taxon>Dothideomycetidae</taxon>
        <taxon>Mycosphaerellales</taxon>
        <taxon>Teratosphaeriaceae</taxon>
        <taxon>Friedmanniomyces</taxon>
    </lineage>
</organism>
<dbReference type="AlphaFoldDB" id="A0AAN6H8K4"/>
<proteinExistence type="inferred from homology"/>
<dbReference type="SUPFAM" id="SSF53448">
    <property type="entry name" value="Nucleotide-diphospho-sugar transferases"/>
    <property type="match status" value="1"/>
</dbReference>
<dbReference type="GO" id="GO:0000009">
    <property type="term" value="F:alpha-1,6-mannosyltransferase activity"/>
    <property type="evidence" value="ECO:0007669"/>
    <property type="project" value="InterPro"/>
</dbReference>
<protein>
    <recommendedName>
        <fullName evidence="4">Initiation-specific alpha-1,6-mannosyltransferase</fullName>
    </recommendedName>
</protein>
<dbReference type="InterPro" id="IPR007577">
    <property type="entry name" value="GlycoTrfase_DXD_sugar-bd_CS"/>
</dbReference>
<dbReference type="GO" id="GO:0006487">
    <property type="term" value="P:protein N-linked glycosylation"/>
    <property type="evidence" value="ECO:0007669"/>
    <property type="project" value="TreeGrafter"/>
</dbReference>
<comment type="caution">
    <text evidence="2">The sequence shown here is derived from an EMBL/GenBank/DDBJ whole genome shotgun (WGS) entry which is preliminary data.</text>
</comment>
<accession>A0AAN6H8K4</accession>
<evidence type="ECO:0000313" key="2">
    <source>
        <dbReference type="EMBL" id="KAK0959467.1"/>
    </source>
</evidence>
<dbReference type="GO" id="GO:0000136">
    <property type="term" value="C:mannan polymerase complex"/>
    <property type="evidence" value="ECO:0007669"/>
    <property type="project" value="TreeGrafter"/>
</dbReference>
<dbReference type="InterPro" id="IPR029044">
    <property type="entry name" value="Nucleotide-diphossugar_trans"/>
</dbReference>
<name>A0AAN6H8K4_9PEZI</name>
<evidence type="ECO:0000256" key="1">
    <source>
        <dbReference type="ARBA" id="ARBA00009003"/>
    </source>
</evidence>
<comment type="similarity">
    <text evidence="1">Belongs to the glycosyltransferase 32 family.</text>
</comment>
<dbReference type="PANTHER" id="PTHR31834:SF8">
    <property type="entry name" value="TRANSFERASE, PUTATIVE (AFU_ORTHOLOGUE AFUA_6G14040)-RELATED"/>
    <property type="match status" value="1"/>
</dbReference>
<dbReference type="Pfam" id="PF04488">
    <property type="entry name" value="Gly_transf_sug"/>
    <property type="match status" value="1"/>
</dbReference>
<dbReference type="InterPro" id="IPR039367">
    <property type="entry name" value="Och1-like"/>
</dbReference>